<feature type="region of interest" description="Disordered" evidence="1">
    <location>
        <begin position="57"/>
        <end position="85"/>
    </location>
</feature>
<evidence type="ECO:0000313" key="2">
    <source>
        <dbReference type="EMBL" id="GCC20586.1"/>
    </source>
</evidence>
<comment type="caution">
    <text evidence="2">The sequence shown here is derived from an EMBL/GenBank/DDBJ whole genome shotgun (WGS) entry which is preliminary data.</text>
</comment>
<accession>A0A401RQY6</accession>
<evidence type="ECO:0000256" key="1">
    <source>
        <dbReference type="SAM" id="MobiDB-lite"/>
    </source>
</evidence>
<feature type="region of interest" description="Disordered" evidence="1">
    <location>
        <begin position="1"/>
        <end position="29"/>
    </location>
</feature>
<keyword evidence="3" id="KW-1185">Reference proteome</keyword>
<proteinExistence type="predicted"/>
<protein>
    <submittedName>
        <fullName evidence="2">Uncharacterized protein</fullName>
    </submittedName>
</protein>
<dbReference type="EMBL" id="BEZZ01001850">
    <property type="protein sequence ID" value="GCC20586.1"/>
    <property type="molecule type" value="Genomic_DNA"/>
</dbReference>
<dbReference type="Proteomes" id="UP000287033">
    <property type="component" value="Unassembled WGS sequence"/>
</dbReference>
<name>A0A401RQY6_CHIPU</name>
<sequence length="121" mass="13299">MRGGCGGEEPPRVGEWRPDRGVQRREAGRGIGRRSGACCLCTNRTQPATLNGVIHHGQPRHWRRASRDDISPRRGRMGRPAHLPAPNGRYYSDQFGAVVVSLPLGQKAWLQDLPAPEVSNG</sequence>
<gene>
    <name evidence="2" type="ORF">chiPu_0019149</name>
</gene>
<dbReference type="AlphaFoldDB" id="A0A401RQY6"/>
<feature type="compositionally biased region" description="Basic and acidic residues" evidence="1">
    <location>
        <begin position="9"/>
        <end position="28"/>
    </location>
</feature>
<organism evidence="2 3">
    <name type="scientific">Chiloscyllium punctatum</name>
    <name type="common">Brownbanded bambooshark</name>
    <name type="synonym">Hemiscyllium punctatum</name>
    <dbReference type="NCBI Taxonomy" id="137246"/>
    <lineage>
        <taxon>Eukaryota</taxon>
        <taxon>Metazoa</taxon>
        <taxon>Chordata</taxon>
        <taxon>Craniata</taxon>
        <taxon>Vertebrata</taxon>
        <taxon>Chondrichthyes</taxon>
        <taxon>Elasmobranchii</taxon>
        <taxon>Galeomorphii</taxon>
        <taxon>Galeoidea</taxon>
        <taxon>Orectolobiformes</taxon>
        <taxon>Hemiscylliidae</taxon>
        <taxon>Chiloscyllium</taxon>
    </lineage>
</organism>
<reference evidence="2 3" key="1">
    <citation type="journal article" date="2018" name="Nat. Ecol. Evol.">
        <title>Shark genomes provide insights into elasmobranch evolution and the origin of vertebrates.</title>
        <authorList>
            <person name="Hara Y"/>
            <person name="Yamaguchi K"/>
            <person name="Onimaru K"/>
            <person name="Kadota M"/>
            <person name="Koyanagi M"/>
            <person name="Keeley SD"/>
            <person name="Tatsumi K"/>
            <person name="Tanaka K"/>
            <person name="Motone F"/>
            <person name="Kageyama Y"/>
            <person name="Nozu R"/>
            <person name="Adachi N"/>
            <person name="Nishimura O"/>
            <person name="Nakagawa R"/>
            <person name="Tanegashima C"/>
            <person name="Kiyatake I"/>
            <person name="Matsumoto R"/>
            <person name="Murakumo K"/>
            <person name="Nishida K"/>
            <person name="Terakita A"/>
            <person name="Kuratani S"/>
            <person name="Sato K"/>
            <person name="Hyodo S Kuraku.S."/>
        </authorList>
    </citation>
    <scope>NUCLEOTIDE SEQUENCE [LARGE SCALE GENOMIC DNA]</scope>
</reference>
<evidence type="ECO:0000313" key="3">
    <source>
        <dbReference type="Proteomes" id="UP000287033"/>
    </source>
</evidence>